<dbReference type="InterPro" id="IPR019734">
    <property type="entry name" value="TPR_rpt"/>
</dbReference>
<dbReference type="AlphaFoldDB" id="A0A812TM57"/>
<name>A0A812TM57_9DINO</name>
<evidence type="ECO:0000256" key="2">
    <source>
        <dbReference type="ARBA" id="ARBA00022803"/>
    </source>
</evidence>
<keyword evidence="5" id="KW-1185">Reference proteome</keyword>
<proteinExistence type="predicted"/>
<evidence type="ECO:0000313" key="5">
    <source>
        <dbReference type="Proteomes" id="UP000604046"/>
    </source>
</evidence>
<evidence type="ECO:0008006" key="6">
    <source>
        <dbReference type="Google" id="ProtNLM"/>
    </source>
</evidence>
<dbReference type="Proteomes" id="UP000604046">
    <property type="component" value="Unassembled WGS sequence"/>
</dbReference>
<dbReference type="Pfam" id="PF13374">
    <property type="entry name" value="TPR_10"/>
    <property type="match status" value="1"/>
</dbReference>
<evidence type="ECO:0000256" key="1">
    <source>
        <dbReference type="ARBA" id="ARBA00022737"/>
    </source>
</evidence>
<comment type="caution">
    <text evidence="4">The sequence shown here is derived from an EMBL/GenBank/DDBJ whole genome shotgun (WGS) entry which is preliminary data.</text>
</comment>
<protein>
    <recommendedName>
        <fullName evidence="6">Kinesin light chain</fullName>
    </recommendedName>
</protein>
<dbReference type="PANTHER" id="PTHR45641:SF19">
    <property type="entry name" value="NEPHROCYSTIN-3"/>
    <property type="match status" value="1"/>
</dbReference>
<dbReference type="Gene3D" id="1.25.40.10">
    <property type="entry name" value="Tetratricopeptide repeat domain"/>
    <property type="match status" value="1"/>
</dbReference>
<evidence type="ECO:0000313" key="4">
    <source>
        <dbReference type="EMBL" id="CAE7529540.1"/>
    </source>
</evidence>
<dbReference type="EMBL" id="CAJNDS010002570">
    <property type="protein sequence ID" value="CAE7529540.1"/>
    <property type="molecule type" value="Genomic_DNA"/>
</dbReference>
<dbReference type="Pfam" id="PF13424">
    <property type="entry name" value="TPR_12"/>
    <property type="match status" value="1"/>
</dbReference>
<keyword evidence="2 3" id="KW-0802">TPR repeat</keyword>
<organism evidence="4 5">
    <name type="scientific">Symbiodinium natans</name>
    <dbReference type="NCBI Taxonomy" id="878477"/>
    <lineage>
        <taxon>Eukaryota</taxon>
        <taxon>Sar</taxon>
        <taxon>Alveolata</taxon>
        <taxon>Dinophyceae</taxon>
        <taxon>Suessiales</taxon>
        <taxon>Symbiodiniaceae</taxon>
        <taxon>Symbiodinium</taxon>
    </lineage>
</organism>
<dbReference type="SUPFAM" id="SSF48452">
    <property type="entry name" value="TPR-like"/>
    <property type="match status" value="1"/>
</dbReference>
<dbReference type="InterPro" id="IPR011990">
    <property type="entry name" value="TPR-like_helical_dom_sf"/>
</dbReference>
<dbReference type="SMART" id="SM00028">
    <property type="entry name" value="TPR"/>
    <property type="match status" value="3"/>
</dbReference>
<evidence type="ECO:0000256" key="3">
    <source>
        <dbReference type="PROSITE-ProRule" id="PRU00339"/>
    </source>
</evidence>
<dbReference type="PROSITE" id="PS50005">
    <property type="entry name" value="TPR"/>
    <property type="match status" value="1"/>
</dbReference>
<sequence length="280" mass="30593">MGKFETLGADVGRAATGLAYLEELRSSFGRASVELRWNFGGETLRIQEAEYAAEEEELRKTSKGLGLAMSLHEAGRQHHQLGDPTQAIALYQRAGALLEDAIRARAGDAEKHAKALRYARFTKSEVCSSLGVAYHDAGRGRHFLGVAAGCVLRDRGRQAEDALSQHKEALELRKDIVGKEHPGVAECLNNLGNHYFARGAYQKAAEHFEQALVILTSACPDTPFVALTLYNLGLCRAHLGQPAEAALKRALRIAERLLGPNHQQVDMIRQTLEQGASSKQ</sequence>
<keyword evidence="1" id="KW-0677">Repeat</keyword>
<dbReference type="PANTHER" id="PTHR45641">
    <property type="entry name" value="TETRATRICOPEPTIDE REPEAT PROTEIN (AFU_ORTHOLOGUE AFUA_6G03870)"/>
    <property type="match status" value="1"/>
</dbReference>
<dbReference type="OrthoDB" id="441582at2759"/>
<feature type="repeat" description="TPR" evidence="3">
    <location>
        <begin position="185"/>
        <end position="218"/>
    </location>
</feature>
<reference evidence="4" key="1">
    <citation type="submission" date="2021-02" db="EMBL/GenBank/DDBJ databases">
        <authorList>
            <person name="Dougan E. K."/>
            <person name="Rhodes N."/>
            <person name="Thang M."/>
            <person name="Chan C."/>
        </authorList>
    </citation>
    <scope>NUCLEOTIDE SEQUENCE</scope>
</reference>
<gene>
    <name evidence="4" type="ORF">SNAT2548_LOCUS29652</name>
</gene>
<accession>A0A812TM57</accession>